<accession>A0A0J8VCV2</accession>
<sequence>MLDKIESALDKFNASAAEAKTVVESSKNLTLEAKELAPMLDLVDERIQKAAVNLKKEVLATIDQAHAKHKQEMEARFTIERSHQKKMLLLNVGIATMAVITFIFQRILS</sequence>
<evidence type="ECO:0000313" key="3">
    <source>
        <dbReference type="Proteomes" id="UP000240481"/>
    </source>
</evidence>
<evidence type="ECO:0000256" key="1">
    <source>
        <dbReference type="SAM" id="Phobius"/>
    </source>
</evidence>
<name>A0A0J8VCV2_9GAMM</name>
<dbReference type="EMBL" id="PYLZ01000008">
    <property type="protein sequence ID" value="PSW23387.1"/>
    <property type="molecule type" value="Genomic_DNA"/>
</dbReference>
<dbReference type="STRING" id="680026.AB733_07815"/>
<organism evidence="2 3">
    <name type="scientific">Photobacterium swingsii</name>
    <dbReference type="NCBI Taxonomy" id="680026"/>
    <lineage>
        <taxon>Bacteria</taxon>
        <taxon>Pseudomonadati</taxon>
        <taxon>Pseudomonadota</taxon>
        <taxon>Gammaproteobacteria</taxon>
        <taxon>Vibrionales</taxon>
        <taxon>Vibrionaceae</taxon>
        <taxon>Photobacterium</taxon>
    </lineage>
</organism>
<keyword evidence="1" id="KW-0812">Transmembrane</keyword>
<evidence type="ECO:0000313" key="2">
    <source>
        <dbReference type="EMBL" id="PSW23387.1"/>
    </source>
</evidence>
<reference evidence="2 3" key="1">
    <citation type="submission" date="2018-01" db="EMBL/GenBank/DDBJ databases">
        <title>Whole genome sequencing of Histamine producing bacteria.</title>
        <authorList>
            <person name="Butler K."/>
        </authorList>
    </citation>
    <scope>NUCLEOTIDE SEQUENCE [LARGE SCALE GENOMIC DNA]</scope>
    <source>
        <strain evidence="2 3">DSM 24669</strain>
    </source>
</reference>
<keyword evidence="1" id="KW-1133">Transmembrane helix</keyword>
<proteinExistence type="predicted"/>
<dbReference type="RefSeq" id="WP_048898257.1">
    <property type="nucleotide sequence ID" value="NZ_AP024852.1"/>
</dbReference>
<keyword evidence="3" id="KW-1185">Reference proteome</keyword>
<dbReference type="Proteomes" id="UP000240481">
    <property type="component" value="Unassembled WGS sequence"/>
</dbReference>
<keyword evidence="1" id="KW-0472">Membrane</keyword>
<dbReference type="AlphaFoldDB" id="A0A0J8VCV2"/>
<feature type="transmembrane region" description="Helical" evidence="1">
    <location>
        <begin position="88"/>
        <end position="108"/>
    </location>
</feature>
<dbReference type="OrthoDB" id="5918596at2"/>
<gene>
    <name evidence="2" type="ORF">C9I94_14760</name>
</gene>
<comment type="caution">
    <text evidence="2">The sequence shown here is derived from an EMBL/GenBank/DDBJ whole genome shotgun (WGS) entry which is preliminary data.</text>
</comment>
<protein>
    <submittedName>
        <fullName evidence="2">Uncharacterized protein</fullName>
    </submittedName>
</protein>